<dbReference type="EMBL" id="BX294139">
    <property type="protein sequence ID" value="CAD73260.1"/>
    <property type="molecule type" value="Genomic_DNA"/>
</dbReference>
<evidence type="ECO:0000256" key="1">
    <source>
        <dbReference type="SAM" id="Phobius"/>
    </source>
</evidence>
<proteinExistence type="predicted"/>
<keyword evidence="1" id="KW-1133">Transmembrane helix</keyword>
<dbReference type="EnsemblBacteria" id="CAD73260">
    <property type="protein sequence ID" value="CAD73260"/>
    <property type="gene ID" value="RB3557"/>
</dbReference>
<feature type="transmembrane region" description="Helical" evidence="1">
    <location>
        <begin position="36"/>
        <end position="55"/>
    </location>
</feature>
<organism evidence="2 3">
    <name type="scientific">Rhodopirellula baltica (strain DSM 10527 / NCIMB 13988 / SH1)</name>
    <dbReference type="NCBI Taxonomy" id="243090"/>
    <lineage>
        <taxon>Bacteria</taxon>
        <taxon>Pseudomonadati</taxon>
        <taxon>Planctomycetota</taxon>
        <taxon>Planctomycetia</taxon>
        <taxon>Pirellulales</taxon>
        <taxon>Pirellulaceae</taxon>
        <taxon>Rhodopirellula</taxon>
    </lineage>
</organism>
<keyword evidence="3" id="KW-1185">Reference proteome</keyword>
<keyword evidence="1" id="KW-0812">Transmembrane</keyword>
<dbReference type="PATRIC" id="fig|243090.15.peg.1647"/>
<dbReference type="STRING" id="243090.RB3557"/>
<dbReference type="InParanoid" id="Q7UU24"/>
<dbReference type="AlphaFoldDB" id="Q7UU24"/>
<reference evidence="2 3" key="1">
    <citation type="journal article" date="2003" name="Proc. Natl. Acad. Sci. U.S.A.">
        <title>Complete genome sequence of the marine planctomycete Pirellula sp. strain 1.</title>
        <authorList>
            <person name="Gloeckner F.O."/>
            <person name="Kube M."/>
            <person name="Bauer M."/>
            <person name="Teeling H."/>
            <person name="Lombardot T."/>
            <person name="Ludwig W."/>
            <person name="Gade D."/>
            <person name="Beck A."/>
            <person name="Borzym K."/>
            <person name="Heitmann K."/>
            <person name="Rabus R."/>
            <person name="Schlesner H."/>
            <person name="Amann R."/>
            <person name="Reinhardt R."/>
        </authorList>
    </citation>
    <scope>NUCLEOTIDE SEQUENCE [LARGE SCALE GENOMIC DNA]</scope>
    <source>
        <strain evidence="3">DSM 10527 / NCIMB 13988 / SH1</strain>
    </source>
</reference>
<keyword evidence="1" id="KW-0472">Membrane</keyword>
<dbReference type="KEGG" id="rba:RB3557"/>
<accession>Q7UU24</accession>
<sequence>MRRMLLREISRSYVGQTLVVASGGITYLFFGWKAGLVVVAAMLVAVVVRLIQRFLRV</sequence>
<feature type="transmembrane region" description="Helical" evidence="1">
    <location>
        <begin position="12"/>
        <end position="30"/>
    </location>
</feature>
<gene>
    <name evidence="2" type="ordered locus">RB3557</name>
</gene>
<protein>
    <submittedName>
        <fullName evidence="2">Uncharacterized protein</fullName>
    </submittedName>
</protein>
<name>Q7UU24_RHOBA</name>
<evidence type="ECO:0000313" key="2">
    <source>
        <dbReference type="EMBL" id="CAD73260.1"/>
    </source>
</evidence>
<evidence type="ECO:0000313" key="3">
    <source>
        <dbReference type="Proteomes" id="UP000001025"/>
    </source>
</evidence>
<dbReference type="Proteomes" id="UP000001025">
    <property type="component" value="Chromosome"/>
</dbReference>
<dbReference type="HOGENOM" id="CLU_2993686_0_0_0"/>